<protein>
    <submittedName>
        <fullName evidence="1">460_t:CDS:1</fullName>
    </submittedName>
</protein>
<gene>
    <name evidence="1" type="ORF">ACOLOM_LOCUS13694</name>
</gene>
<dbReference type="EMBL" id="CAJVPT010063962">
    <property type="protein sequence ID" value="CAG8769576.1"/>
    <property type="molecule type" value="Genomic_DNA"/>
</dbReference>
<evidence type="ECO:0000313" key="1">
    <source>
        <dbReference type="EMBL" id="CAG8769576.1"/>
    </source>
</evidence>
<evidence type="ECO:0000313" key="2">
    <source>
        <dbReference type="Proteomes" id="UP000789525"/>
    </source>
</evidence>
<sequence length="101" mass="11272">LIHMSRPRCQQYAQAQQQLVICTQLLNGSKDEIGVKQTLDLGVEVEGAFDPLINRKLISQTPPRPIRLFTIQESIDEMTNILQSLNATCGIIDYKSATSLT</sequence>
<name>A0ACA9QYJ7_9GLOM</name>
<reference evidence="1" key="1">
    <citation type="submission" date="2021-06" db="EMBL/GenBank/DDBJ databases">
        <authorList>
            <person name="Kallberg Y."/>
            <person name="Tangrot J."/>
            <person name="Rosling A."/>
        </authorList>
    </citation>
    <scope>NUCLEOTIDE SEQUENCE</scope>
    <source>
        <strain evidence="1">CL356</strain>
    </source>
</reference>
<feature type="non-terminal residue" evidence="1">
    <location>
        <position position="1"/>
    </location>
</feature>
<organism evidence="1 2">
    <name type="scientific">Acaulospora colombiana</name>
    <dbReference type="NCBI Taxonomy" id="27376"/>
    <lineage>
        <taxon>Eukaryota</taxon>
        <taxon>Fungi</taxon>
        <taxon>Fungi incertae sedis</taxon>
        <taxon>Mucoromycota</taxon>
        <taxon>Glomeromycotina</taxon>
        <taxon>Glomeromycetes</taxon>
        <taxon>Diversisporales</taxon>
        <taxon>Acaulosporaceae</taxon>
        <taxon>Acaulospora</taxon>
    </lineage>
</organism>
<feature type="non-terminal residue" evidence="1">
    <location>
        <position position="101"/>
    </location>
</feature>
<proteinExistence type="predicted"/>
<dbReference type="Proteomes" id="UP000789525">
    <property type="component" value="Unassembled WGS sequence"/>
</dbReference>
<accession>A0ACA9QYJ7</accession>
<comment type="caution">
    <text evidence="1">The sequence shown here is derived from an EMBL/GenBank/DDBJ whole genome shotgun (WGS) entry which is preliminary data.</text>
</comment>
<keyword evidence="2" id="KW-1185">Reference proteome</keyword>